<reference evidence="1" key="1">
    <citation type="submission" date="2021-05" db="EMBL/GenBank/DDBJ databases">
        <authorList>
            <person name="Alioto T."/>
            <person name="Alioto T."/>
            <person name="Gomez Garrido J."/>
        </authorList>
    </citation>
    <scope>NUCLEOTIDE SEQUENCE</scope>
</reference>
<evidence type="ECO:0000313" key="1">
    <source>
        <dbReference type="EMBL" id="CAG6772201.1"/>
    </source>
</evidence>
<name>A0A8D9AVL4_9HEMI</name>
<accession>A0A8D9AVL4</accession>
<protein>
    <submittedName>
        <fullName evidence="1">Uncharacterized protein</fullName>
    </submittedName>
</protein>
<organism evidence="1">
    <name type="scientific">Cacopsylla melanoneura</name>
    <dbReference type="NCBI Taxonomy" id="428564"/>
    <lineage>
        <taxon>Eukaryota</taxon>
        <taxon>Metazoa</taxon>
        <taxon>Ecdysozoa</taxon>
        <taxon>Arthropoda</taxon>
        <taxon>Hexapoda</taxon>
        <taxon>Insecta</taxon>
        <taxon>Pterygota</taxon>
        <taxon>Neoptera</taxon>
        <taxon>Paraneoptera</taxon>
        <taxon>Hemiptera</taxon>
        <taxon>Sternorrhyncha</taxon>
        <taxon>Psylloidea</taxon>
        <taxon>Psyllidae</taxon>
        <taxon>Psyllinae</taxon>
        <taxon>Cacopsylla</taxon>
    </lineage>
</organism>
<dbReference type="AlphaFoldDB" id="A0A8D9AVL4"/>
<sequence>MGNPVAGDRIHDTDRLNTSFLYAGHSYKFMTPPGIERGPAACKPTTPWELTANYSRRLVSSISNDTYYGTLEYIVSILAYFVRLSGFVLMTSIHCYVTS</sequence>
<proteinExistence type="predicted"/>
<dbReference type="EMBL" id="HBUF01587124">
    <property type="protein sequence ID" value="CAG6772201.1"/>
    <property type="molecule type" value="Transcribed_RNA"/>
</dbReference>